<evidence type="ECO:0000256" key="1">
    <source>
        <dbReference type="SAM" id="MobiDB-lite"/>
    </source>
</evidence>
<name>A0ABW5LWP6_9FLAO</name>
<sequence>MKRRIIDYEKLTTEVLDLLVEKFPDGYNYDDIMTFQNARGETIKAVEVRTDDTIYLVKIGMKLEQKMEDYSEEEMGEDDSDPTEISNEDDFPDEY</sequence>
<feature type="region of interest" description="Disordered" evidence="1">
    <location>
        <begin position="67"/>
        <end position="95"/>
    </location>
</feature>
<comment type="caution">
    <text evidence="2">The sequence shown here is derived from an EMBL/GenBank/DDBJ whole genome shotgun (WGS) entry which is preliminary data.</text>
</comment>
<protein>
    <recommendedName>
        <fullName evidence="4">DNA primase</fullName>
    </recommendedName>
</protein>
<evidence type="ECO:0000313" key="2">
    <source>
        <dbReference type="EMBL" id="MFD2568394.1"/>
    </source>
</evidence>
<evidence type="ECO:0008006" key="4">
    <source>
        <dbReference type="Google" id="ProtNLM"/>
    </source>
</evidence>
<keyword evidence="3" id="KW-1185">Reference proteome</keyword>
<dbReference type="Proteomes" id="UP001597508">
    <property type="component" value="Unassembled WGS sequence"/>
</dbReference>
<organism evidence="2 3">
    <name type="scientific">Pseudotenacibaculum haliotis</name>
    <dbReference type="NCBI Taxonomy" id="1862138"/>
    <lineage>
        <taxon>Bacteria</taxon>
        <taxon>Pseudomonadati</taxon>
        <taxon>Bacteroidota</taxon>
        <taxon>Flavobacteriia</taxon>
        <taxon>Flavobacteriales</taxon>
        <taxon>Flavobacteriaceae</taxon>
        <taxon>Pseudotenacibaculum</taxon>
    </lineage>
</organism>
<dbReference type="EMBL" id="JBHULH010000009">
    <property type="protein sequence ID" value="MFD2568394.1"/>
    <property type="molecule type" value="Genomic_DNA"/>
</dbReference>
<feature type="compositionally biased region" description="Acidic residues" evidence="1">
    <location>
        <begin position="70"/>
        <end position="95"/>
    </location>
</feature>
<gene>
    <name evidence="2" type="ORF">ACFSRZ_13535</name>
</gene>
<accession>A0ABW5LWP6</accession>
<evidence type="ECO:0000313" key="3">
    <source>
        <dbReference type="Proteomes" id="UP001597508"/>
    </source>
</evidence>
<proteinExistence type="predicted"/>
<reference evidence="3" key="1">
    <citation type="journal article" date="2019" name="Int. J. Syst. Evol. Microbiol.">
        <title>The Global Catalogue of Microorganisms (GCM) 10K type strain sequencing project: providing services to taxonomists for standard genome sequencing and annotation.</title>
        <authorList>
            <consortium name="The Broad Institute Genomics Platform"/>
            <consortium name="The Broad Institute Genome Sequencing Center for Infectious Disease"/>
            <person name="Wu L."/>
            <person name="Ma J."/>
        </authorList>
    </citation>
    <scope>NUCLEOTIDE SEQUENCE [LARGE SCALE GENOMIC DNA]</scope>
    <source>
        <strain evidence="3">KCTC 52127</strain>
    </source>
</reference>
<dbReference type="RefSeq" id="WP_379667101.1">
    <property type="nucleotide sequence ID" value="NZ_JBHULH010000009.1"/>
</dbReference>